<dbReference type="EMBL" id="GEBQ01004985">
    <property type="protein sequence ID" value="JAT34992.1"/>
    <property type="molecule type" value="Transcribed_RNA"/>
</dbReference>
<gene>
    <name evidence="2" type="ORF">g.52276</name>
</gene>
<name>A0A1B6MGG2_9HEMI</name>
<feature type="non-terminal residue" evidence="2">
    <location>
        <position position="1"/>
    </location>
</feature>
<organism evidence="2">
    <name type="scientific">Graphocephala atropunctata</name>
    <dbReference type="NCBI Taxonomy" id="36148"/>
    <lineage>
        <taxon>Eukaryota</taxon>
        <taxon>Metazoa</taxon>
        <taxon>Ecdysozoa</taxon>
        <taxon>Arthropoda</taxon>
        <taxon>Hexapoda</taxon>
        <taxon>Insecta</taxon>
        <taxon>Pterygota</taxon>
        <taxon>Neoptera</taxon>
        <taxon>Paraneoptera</taxon>
        <taxon>Hemiptera</taxon>
        <taxon>Auchenorrhyncha</taxon>
        <taxon>Membracoidea</taxon>
        <taxon>Cicadellidae</taxon>
        <taxon>Cicadellinae</taxon>
        <taxon>Cicadellini</taxon>
        <taxon>Graphocephala</taxon>
    </lineage>
</organism>
<feature type="coiled-coil region" evidence="1">
    <location>
        <begin position="53"/>
        <end position="98"/>
    </location>
</feature>
<proteinExistence type="predicted"/>
<evidence type="ECO:0000313" key="2">
    <source>
        <dbReference type="EMBL" id="JAT34992.1"/>
    </source>
</evidence>
<sequence length="157" mass="18516">ALQEKIITLDSKEELDLETSLTMAAEVGNALLKENKEKKRELHEFKILTSNMHADYEDKIKNLEETLNNILEEKESQLREQSKEITFLQNKLKREIEIRDSLCVEQEETIKHSTDKTLKIDNELKLEKFLHQKQILANEIMVKELRSKDIKLTQLKN</sequence>
<evidence type="ECO:0000256" key="1">
    <source>
        <dbReference type="SAM" id="Coils"/>
    </source>
</evidence>
<protein>
    <submittedName>
        <fullName evidence="2">Uncharacterized protein</fullName>
    </submittedName>
</protein>
<keyword evidence="1" id="KW-0175">Coiled coil</keyword>
<reference evidence="2" key="1">
    <citation type="submission" date="2015-11" db="EMBL/GenBank/DDBJ databases">
        <title>De novo transcriptome assembly of four potential Pierce s Disease insect vectors from Arizona vineyards.</title>
        <authorList>
            <person name="Tassone E.E."/>
        </authorList>
    </citation>
    <scope>NUCLEOTIDE SEQUENCE</scope>
</reference>
<feature type="non-terminal residue" evidence="2">
    <location>
        <position position="157"/>
    </location>
</feature>
<dbReference type="AlphaFoldDB" id="A0A1B6MGG2"/>
<accession>A0A1B6MGG2</accession>